<evidence type="ECO:0000313" key="1">
    <source>
        <dbReference type="EMBL" id="MDQ9170318.1"/>
    </source>
</evidence>
<dbReference type="EMBL" id="JAUYVH010000003">
    <property type="protein sequence ID" value="MDQ9170318.1"/>
    <property type="molecule type" value="Genomic_DNA"/>
</dbReference>
<dbReference type="RefSeq" id="WP_338436242.1">
    <property type="nucleotide sequence ID" value="NZ_JAUYVH010000003.1"/>
</dbReference>
<name>A0ABU1BPT0_9BURK</name>
<dbReference type="Proteomes" id="UP001225596">
    <property type="component" value="Unassembled WGS sequence"/>
</dbReference>
<proteinExistence type="predicted"/>
<evidence type="ECO:0000313" key="2">
    <source>
        <dbReference type="Proteomes" id="UP001225596"/>
    </source>
</evidence>
<comment type="caution">
    <text evidence="1">The sequence shown here is derived from an EMBL/GenBank/DDBJ whole genome shotgun (WGS) entry which is preliminary data.</text>
</comment>
<accession>A0ABU1BPT0</accession>
<reference evidence="1 2" key="1">
    <citation type="submission" date="2023-08" db="EMBL/GenBank/DDBJ databases">
        <title>Oxalobacteraceae gen .nov., isolated from river sludge outside the plant.</title>
        <authorList>
            <person name="Zhao S.Y."/>
        </authorList>
    </citation>
    <scope>NUCLEOTIDE SEQUENCE [LARGE SCALE GENOMIC DNA]</scope>
    <source>
        <strain evidence="1 2">R-40</strain>
    </source>
</reference>
<organism evidence="1 2">
    <name type="scientific">Keguizhuia sedimenti</name>
    <dbReference type="NCBI Taxonomy" id="3064264"/>
    <lineage>
        <taxon>Bacteria</taxon>
        <taxon>Pseudomonadati</taxon>
        <taxon>Pseudomonadota</taxon>
        <taxon>Betaproteobacteria</taxon>
        <taxon>Burkholderiales</taxon>
        <taxon>Oxalobacteraceae</taxon>
        <taxon>Keguizhuia</taxon>
    </lineage>
</organism>
<protein>
    <submittedName>
        <fullName evidence="1">Uncharacterized protein</fullName>
    </submittedName>
</protein>
<sequence>MLTWLASPQAGSKEAQTDQIEIHQAGKTLHTHELTGFAIIPLACFHLSWPVSGLTS</sequence>
<keyword evidence="2" id="KW-1185">Reference proteome</keyword>
<gene>
    <name evidence="1" type="ORF">Q8A64_07820</name>
</gene>